<evidence type="ECO:0000256" key="1">
    <source>
        <dbReference type="SAM" id="MobiDB-lite"/>
    </source>
</evidence>
<keyword evidence="2" id="KW-0472">Membrane</keyword>
<dbReference type="EMBL" id="JBHLWK010000008">
    <property type="protein sequence ID" value="MFC0203619.1"/>
    <property type="molecule type" value="Genomic_DNA"/>
</dbReference>
<feature type="compositionally biased region" description="Low complexity" evidence="1">
    <location>
        <begin position="224"/>
        <end position="236"/>
    </location>
</feature>
<keyword evidence="4" id="KW-1185">Reference proteome</keyword>
<feature type="region of interest" description="Disordered" evidence="1">
    <location>
        <begin position="491"/>
        <end position="561"/>
    </location>
</feature>
<evidence type="ECO:0000256" key="2">
    <source>
        <dbReference type="SAM" id="Phobius"/>
    </source>
</evidence>
<feature type="region of interest" description="Disordered" evidence="1">
    <location>
        <begin position="180"/>
        <end position="285"/>
    </location>
</feature>
<evidence type="ECO:0000313" key="3">
    <source>
        <dbReference type="EMBL" id="MFC0203619.1"/>
    </source>
</evidence>
<sequence length="578" mass="59029">MAQTRRSTTGADQPITRHPLFPAIVALWSAAVFALASIAVSPALLENLVAATGVERVLPMAAPPLGTTTRVLLALAMAALGALAGALVARRIAAGTAPKRLRSAALAVDAGTAQEDEAQASLPRRRRALAMDPTAAQDWSAEAPTADGEPRILNVADFDIEDLDGNAVDDAAFRRALGKASETGADDQPLPPWLDTDAAWRTPDDANGSAPVGGPVFPSEREATGAAPASTPAPTSVEKSGPGFKLLPRLPQGDWSADMPDEAPAPRPFDAPPASDARYGAAPGTAATFDAPAPFAALEAAAQDAARLRDEGRSAAQRIAEARLDDLSPVELVERLALALARRREEARRAAEAAPDLRPGPISPLEFTPPPALAPAPFTAPVVAPVAPDASPGDTVAAARPVPAALRPVTTGLSGAEVEPLPGYQPPRSIGLAAATPPRAALDAIPFPTSPFTAEAGAGQDDEAAVLERGYSSLLDLSRQAGARRAFLTFDHEDGGEDGGEDPALQGPPLDAAPFARPVLAAAPDAAPFDPPAGTVSVPATAAEGPRPFDAPPLPVASETERALREALATLQRVSGAA</sequence>
<comment type="caution">
    <text evidence="3">The sequence shown here is derived from an EMBL/GenBank/DDBJ whole genome shotgun (WGS) entry which is preliminary data.</text>
</comment>
<proteinExistence type="predicted"/>
<feature type="region of interest" description="Disordered" evidence="1">
    <location>
        <begin position="112"/>
        <end position="145"/>
    </location>
</feature>
<keyword evidence="2" id="KW-1133">Transmembrane helix</keyword>
<protein>
    <submittedName>
        <fullName evidence="3">Uncharacterized protein</fullName>
    </submittedName>
</protein>
<dbReference type="RefSeq" id="WP_379486386.1">
    <property type="nucleotide sequence ID" value="NZ_JBHLWK010000008.1"/>
</dbReference>
<dbReference type="Proteomes" id="UP001589798">
    <property type="component" value="Unassembled WGS sequence"/>
</dbReference>
<reference evidence="3 4" key="1">
    <citation type="submission" date="2024-09" db="EMBL/GenBank/DDBJ databases">
        <authorList>
            <person name="Sun Q."/>
            <person name="Mori K."/>
        </authorList>
    </citation>
    <scope>NUCLEOTIDE SEQUENCE [LARGE SCALE GENOMIC DNA]</scope>
    <source>
        <strain evidence="3 4">CCM 7706</strain>
    </source>
</reference>
<feature type="transmembrane region" description="Helical" evidence="2">
    <location>
        <begin position="71"/>
        <end position="93"/>
    </location>
</feature>
<gene>
    <name evidence="3" type="ORF">ACFFJC_04950</name>
</gene>
<keyword evidence="2" id="KW-0812">Transmembrane</keyword>
<feature type="compositionally biased region" description="Low complexity" evidence="1">
    <location>
        <begin position="512"/>
        <end position="528"/>
    </location>
</feature>
<feature type="compositionally biased region" description="Low complexity" evidence="1">
    <location>
        <begin position="272"/>
        <end position="285"/>
    </location>
</feature>
<organism evidence="3 4">
    <name type="scientific">Novosphingobium soli</name>
    <dbReference type="NCBI Taxonomy" id="574956"/>
    <lineage>
        <taxon>Bacteria</taxon>
        <taxon>Pseudomonadati</taxon>
        <taxon>Pseudomonadota</taxon>
        <taxon>Alphaproteobacteria</taxon>
        <taxon>Sphingomonadales</taxon>
        <taxon>Sphingomonadaceae</taxon>
        <taxon>Novosphingobium</taxon>
    </lineage>
</organism>
<evidence type="ECO:0000313" key="4">
    <source>
        <dbReference type="Proteomes" id="UP001589798"/>
    </source>
</evidence>
<accession>A0ABV6CSA0</accession>
<name>A0ABV6CSA0_9SPHN</name>
<feature type="transmembrane region" description="Helical" evidence="2">
    <location>
        <begin position="20"/>
        <end position="40"/>
    </location>
</feature>